<feature type="domain" description="Winged helix-turn-helix" evidence="2">
    <location>
        <begin position="41"/>
        <end position="101"/>
    </location>
</feature>
<name>X0SND1_9ZZZZ</name>
<dbReference type="InterPro" id="IPR055245">
    <property type="entry name" value="HTH_proteobacteria"/>
</dbReference>
<sequence length="106" mass="12244">MAITKTGKKRWEKDSSLNQSQEGMSQMDMFAAPATIDVADTQKAWALTQLRAGRRLTSWQAIIEFRYTRLARDIHLLRKEGFVITSERKEGNGKNWCEYYLESEPG</sequence>
<reference evidence="3" key="1">
    <citation type="journal article" date="2014" name="Front. Microbiol.">
        <title>High frequency of phylogenetically diverse reductive dehalogenase-homologous genes in deep subseafloor sedimentary metagenomes.</title>
        <authorList>
            <person name="Kawai M."/>
            <person name="Futagami T."/>
            <person name="Toyoda A."/>
            <person name="Takaki Y."/>
            <person name="Nishi S."/>
            <person name="Hori S."/>
            <person name="Arai W."/>
            <person name="Tsubouchi T."/>
            <person name="Morono Y."/>
            <person name="Uchiyama I."/>
            <person name="Ito T."/>
            <person name="Fujiyama A."/>
            <person name="Inagaki F."/>
            <person name="Takami H."/>
        </authorList>
    </citation>
    <scope>NUCLEOTIDE SEQUENCE</scope>
    <source>
        <strain evidence="3">Expedition CK06-06</strain>
    </source>
</reference>
<proteinExistence type="predicted"/>
<protein>
    <recommendedName>
        <fullName evidence="2">Winged helix-turn-helix domain-containing protein</fullName>
    </recommendedName>
</protein>
<evidence type="ECO:0000259" key="2">
    <source>
        <dbReference type="Pfam" id="PF14090"/>
    </source>
</evidence>
<accession>X0SND1</accession>
<feature type="region of interest" description="Disordered" evidence="1">
    <location>
        <begin position="1"/>
        <end position="24"/>
    </location>
</feature>
<gene>
    <name evidence="3" type="ORF">S01H1_11842</name>
</gene>
<evidence type="ECO:0000313" key="3">
    <source>
        <dbReference type="EMBL" id="GAF82588.1"/>
    </source>
</evidence>
<comment type="caution">
    <text evidence="3">The sequence shown here is derived from an EMBL/GenBank/DDBJ whole genome shotgun (WGS) entry which is preliminary data.</text>
</comment>
<organism evidence="3">
    <name type="scientific">marine sediment metagenome</name>
    <dbReference type="NCBI Taxonomy" id="412755"/>
    <lineage>
        <taxon>unclassified sequences</taxon>
        <taxon>metagenomes</taxon>
        <taxon>ecological metagenomes</taxon>
    </lineage>
</organism>
<evidence type="ECO:0000256" key="1">
    <source>
        <dbReference type="SAM" id="MobiDB-lite"/>
    </source>
</evidence>
<dbReference type="EMBL" id="BARS01006052">
    <property type="protein sequence ID" value="GAF82588.1"/>
    <property type="molecule type" value="Genomic_DNA"/>
</dbReference>
<dbReference type="Pfam" id="PF14090">
    <property type="entry name" value="HTH_39"/>
    <property type="match status" value="1"/>
</dbReference>
<dbReference type="AlphaFoldDB" id="X0SND1"/>